<dbReference type="PANTHER" id="PTHR24096:SF149">
    <property type="entry name" value="AMP-BINDING DOMAIN-CONTAINING PROTEIN-RELATED"/>
    <property type="match status" value="1"/>
</dbReference>
<dbReference type="FunFam" id="3.30.300.30:FF:000007">
    <property type="entry name" value="4-coumarate--CoA ligase 2"/>
    <property type="match status" value="1"/>
</dbReference>
<dbReference type="PANTHER" id="PTHR24096">
    <property type="entry name" value="LONG-CHAIN-FATTY-ACID--COA LIGASE"/>
    <property type="match status" value="1"/>
</dbReference>
<feature type="domain" description="AMP-binding enzyme C-terminal" evidence="6">
    <location>
        <begin position="436"/>
        <end position="512"/>
    </location>
</feature>
<dbReference type="AlphaFoldDB" id="A0AAV1L588"/>
<dbReference type="Gene3D" id="3.30.300.30">
    <property type="match status" value="1"/>
</dbReference>
<dbReference type="InterPro" id="IPR042099">
    <property type="entry name" value="ANL_N_sf"/>
</dbReference>
<evidence type="ECO:0000259" key="6">
    <source>
        <dbReference type="Pfam" id="PF13193"/>
    </source>
</evidence>
<comment type="caution">
    <text evidence="7">The sequence shown here is derived from an EMBL/GenBank/DDBJ whole genome shotgun (WGS) entry which is preliminary data.</text>
</comment>
<protein>
    <submittedName>
        <fullName evidence="7">Uncharacterized protein</fullName>
    </submittedName>
</protein>
<evidence type="ECO:0000256" key="3">
    <source>
        <dbReference type="ARBA" id="ARBA00022598"/>
    </source>
</evidence>
<accession>A0AAV1L588</accession>
<dbReference type="InterPro" id="IPR025110">
    <property type="entry name" value="AMP-bd_C"/>
</dbReference>
<evidence type="ECO:0000256" key="4">
    <source>
        <dbReference type="ARBA" id="ARBA00023140"/>
    </source>
</evidence>
<proteinExistence type="inferred from homology"/>
<dbReference type="Gene3D" id="3.40.50.12780">
    <property type="entry name" value="N-terminal domain of ligase-like"/>
    <property type="match status" value="1"/>
</dbReference>
<dbReference type="InterPro" id="IPR000873">
    <property type="entry name" value="AMP-dep_synth/lig_dom"/>
</dbReference>
<dbReference type="GO" id="GO:0016405">
    <property type="term" value="F:CoA-ligase activity"/>
    <property type="evidence" value="ECO:0007669"/>
    <property type="project" value="TreeGrafter"/>
</dbReference>
<dbReference type="EMBL" id="CAVLGL010000085">
    <property type="protein sequence ID" value="CAK1590129.1"/>
    <property type="molecule type" value="Genomic_DNA"/>
</dbReference>
<evidence type="ECO:0000313" key="7">
    <source>
        <dbReference type="EMBL" id="CAK1590129.1"/>
    </source>
</evidence>
<sequence length="528" mass="59240">MTNHSLQSLLSESPHLGHVFVDCMRRNPDSICQIDAATGEEETNASVLSRSIRLAQALRKFGLQPGDVLALGGNNHLDLHIPYYAAILNGYPIVGVDPLFKYNELKSLLKTTQPKIVFCQHKSQEELKRVANDLGLDLKMVSFEEGEGSMKEFLETYDVDEPEAEFKIAEFDVDKVYAFLISTSGTTGLPKVAAFKHRTVMEKFLSFMKYLNEARSTRTIGLNLSPVQWISGIFNAITMPILSQTKLQTSRPGDIDHLIEMINKYKPHSMLMSPALMLVLLRRWDEVDLSCLKDILVTGSKTNVDAINKLRARLPKNTVIMEAYGMTETLGPMLTPNVNGPSGSCGKPTYGYDLKLVDPDTGLEIKEPYKNGELLAKGICFSEYLLNPEETKKLFTEDGYIKTGDLFYRDENDNYFFVDRIKMLIKYREAQVVPSELEELILQHDGVLDVCVTSIPHPDDGQHPVACVVRKPDSTVTAQEIKELVCNHLSKYKELRGGVVFFDKLPMTSSGKIAQGKLKELVLNAHRE</sequence>
<evidence type="ECO:0000256" key="2">
    <source>
        <dbReference type="ARBA" id="ARBA00006432"/>
    </source>
</evidence>
<evidence type="ECO:0000256" key="1">
    <source>
        <dbReference type="ARBA" id="ARBA00004275"/>
    </source>
</evidence>
<dbReference type="Pfam" id="PF00501">
    <property type="entry name" value="AMP-binding"/>
    <property type="match status" value="1"/>
</dbReference>
<dbReference type="GO" id="GO:0005777">
    <property type="term" value="C:peroxisome"/>
    <property type="evidence" value="ECO:0007669"/>
    <property type="project" value="UniProtKB-SubCell"/>
</dbReference>
<dbReference type="InterPro" id="IPR045851">
    <property type="entry name" value="AMP-bd_C_sf"/>
</dbReference>
<gene>
    <name evidence="7" type="ORF">PARMNEM_LOCUS10540</name>
</gene>
<evidence type="ECO:0000259" key="5">
    <source>
        <dbReference type="Pfam" id="PF00501"/>
    </source>
</evidence>
<organism evidence="7 8">
    <name type="scientific">Parnassius mnemosyne</name>
    <name type="common">clouded apollo</name>
    <dbReference type="NCBI Taxonomy" id="213953"/>
    <lineage>
        <taxon>Eukaryota</taxon>
        <taxon>Metazoa</taxon>
        <taxon>Ecdysozoa</taxon>
        <taxon>Arthropoda</taxon>
        <taxon>Hexapoda</taxon>
        <taxon>Insecta</taxon>
        <taxon>Pterygota</taxon>
        <taxon>Neoptera</taxon>
        <taxon>Endopterygota</taxon>
        <taxon>Lepidoptera</taxon>
        <taxon>Glossata</taxon>
        <taxon>Ditrysia</taxon>
        <taxon>Papilionoidea</taxon>
        <taxon>Papilionidae</taxon>
        <taxon>Parnassiinae</taxon>
        <taxon>Parnassini</taxon>
        <taxon>Parnassius</taxon>
        <taxon>Driopa</taxon>
    </lineage>
</organism>
<keyword evidence="4" id="KW-0576">Peroxisome</keyword>
<feature type="domain" description="AMP-dependent synthetase/ligase" evidence="5">
    <location>
        <begin position="24"/>
        <end position="380"/>
    </location>
</feature>
<dbReference type="Pfam" id="PF13193">
    <property type="entry name" value="AMP-binding_C"/>
    <property type="match status" value="1"/>
</dbReference>
<comment type="similarity">
    <text evidence="2">Belongs to the ATP-dependent AMP-binding enzyme family.</text>
</comment>
<keyword evidence="8" id="KW-1185">Reference proteome</keyword>
<dbReference type="SUPFAM" id="SSF56801">
    <property type="entry name" value="Acetyl-CoA synthetase-like"/>
    <property type="match status" value="1"/>
</dbReference>
<name>A0AAV1L588_9NEOP</name>
<reference evidence="7 8" key="1">
    <citation type="submission" date="2023-11" db="EMBL/GenBank/DDBJ databases">
        <authorList>
            <person name="Hedman E."/>
            <person name="Englund M."/>
            <person name="Stromberg M."/>
            <person name="Nyberg Akerstrom W."/>
            <person name="Nylinder S."/>
            <person name="Jareborg N."/>
            <person name="Kallberg Y."/>
            <person name="Kronander E."/>
        </authorList>
    </citation>
    <scope>NUCLEOTIDE SEQUENCE [LARGE SCALE GENOMIC DNA]</scope>
</reference>
<evidence type="ECO:0000313" key="8">
    <source>
        <dbReference type="Proteomes" id="UP001314205"/>
    </source>
</evidence>
<keyword evidence="3" id="KW-0436">Ligase</keyword>
<comment type="subcellular location">
    <subcellularLocation>
        <location evidence="1">Peroxisome</location>
    </subcellularLocation>
</comment>
<dbReference type="Proteomes" id="UP001314205">
    <property type="component" value="Unassembled WGS sequence"/>
</dbReference>